<dbReference type="SUPFAM" id="SSF52833">
    <property type="entry name" value="Thioredoxin-like"/>
    <property type="match status" value="1"/>
</dbReference>
<dbReference type="InterPro" id="IPR036282">
    <property type="entry name" value="Glutathione-S-Trfase_C_sf"/>
</dbReference>
<dbReference type="InterPro" id="IPR004045">
    <property type="entry name" value="Glutathione_S-Trfase_N"/>
</dbReference>
<comment type="caution">
    <text evidence="8">The sequence shown here is derived from an EMBL/GenBank/DDBJ whole genome shotgun (WGS) entry which is preliminary data.</text>
</comment>
<protein>
    <recommendedName>
        <fullName evidence="3">glutathione transferase</fullName>
        <ecNumber evidence="3">2.5.1.18</ecNumber>
    </recommendedName>
</protein>
<feature type="domain" description="GST N-terminal" evidence="6">
    <location>
        <begin position="49"/>
        <end position="137"/>
    </location>
</feature>
<dbReference type="EMBL" id="JAWZYT010002465">
    <property type="protein sequence ID" value="KAK4304181.1"/>
    <property type="molecule type" value="Genomic_DNA"/>
</dbReference>
<dbReference type="AlphaFoldDB" id="A0AAE1PB76"/>
<dbReference type="InterPro" id="IPR036249">
    <property type="entry name" value="Thioredoxin-like_sf"/>
</dbReference>
<dbReference type="PROSITE" id="PS50404">
    <property type="entry name" value="GST_NTER"/>
    <property type="match status" value="1"/>
</dbReference>
<keyword evidence="9" id="KW-1185">Reference proteome</keyword>
<dbReference type="GO" id="GO:0004364">
    <property type="term" value="F:glutathione transferase activity"/>
    <property type="evidence" value="ECO:0007669"/>
    <property type="project" value="UniProtKB-EC"/>
</dbReference>
<dbReference type="InterPro" id="IPR004046">
    <property type="entry name" value="GST_C"/>
</dbReference>
<dbReference type="Pfam" id="PF14497">
    <property type="entry name" value="GST_C_3"/>
    <property type="match status" value="1"/>
</dbReference>
<dbReference type="SFLD" id="SFLDG00363">
    <property type="entry name" value="AMPS_(cytGST):_Alpha-__Mu-__Pi"/>
    <property type="match status" value="1"/>
</dbReference>
<gene>
    <name evidence="8" type="ORF">Pmani_023862</name>
</gene>
<sequence length="254" mass="29606">MTGRKDLEIPDNFLGTAHRSDSHCEVWPGSVSILVPHSLSLTHSLVDIMPAELGYWKIRGLAQYIRLLMEYVGEDYQDKLYTNGPAPDYFEKSDWKPVKFNLGLEFPNLPYFIDGDIKITQSNAIMYHLARKHDLCGQTEEDKIRVDTLVNMVFDLRYAFAMLCYKDYNTGKDKYMEALPDKMKAYNDALGDKRWFVGVKKTMADFMIYETLDVHRTLLDANLLKNFPKLDAFMKRFEDLPPIKKYMSSPRRLM</sequence>
<reference evidence="8" key="1">
    <citation type="submission" date="2023-11" db="EMBL/GenBank/DDBJ databases">
        <title>Genome assemblies of two species of porcelain crab, Petrolisthes cinctipes and Petrolisthes manimaculis (Anomura: Porcellanidae).</title>
        <authorList>
            <person name="Angst P."/>
        </authorList>
    </citation>
    <scope>NUCLEOTIDE SEQUENCE</scope>
    <source>
        <strain evidence="8">PB745_02</strain>
        <tissue evidence="8">Gill</tissue>
    </source>
</reference>
<dbReference type="InterPro" id="IPR040079">
    <property type="entry name" value="Glutathione_S-Trfase"/>
</dbReference>
<evidence type="ECO:0000256" key="2">
    <source>
        <dbReference type="ARBA" id="ARBA00005861"/>
    </source>
</evidence>
<dbReference type="CDD" id="cd03075">
    <property type="entry name" value="GST_N_Mu"/>
    <property type="match status" value="1"/>
</dbReference>
<evidence type="ECO:0000256" key="5">
    <source>
        <dbReference type="ARBA" id="ARBA00047960"/>
    </source>
</evidence>
<organism evidence="8 9">
    <name type="scientific">Petrolisthes manimaculis</name>
    <dbReference type="NCBI Taxonomy" id="1843537"/>
    <lineage>
        <taxon>Eukaryota</taxon>
        <taxon>Metazoa</taxon>
        <taxon>Ecdysozoa</taxon>
        <taxon>Arthropoda</taxon>
        <taxon>Crustacea</taxon>
        <taxon>Multicrustacea</taxon>
        <taxon>Malacostraca</taxon>
        <taxon>Eumalacostraca</taxon>
        <taxon>Eucarida</taxon>
        <taxon>Decapoda</taxon>
        <taxon>Pleocyemata</taxon>
        <taxon>Anomura</taxon>
        <taxon>Galatheoidea</taxon>
        <taxon>Porcellanidae</taxon>
        <taxon>Petrolisthes</taxon>
    </lineage>
</organism>
<evidence type="ECO:0000259" key="7">
    <source>
        <dbReference type="PROSITE" id="PS50405"/>
    </source>
</evidence>
<dbReference type="SFLD" id="SFLDG01205">
    <property type="entry name" value="AMPS.1"/>
    <property type="match status" value="1"/>
</dbReference>
<comment type="similarity">
    <text evidence="2">Belongs to the GST superfamily. Mu family.</text>
</comment>
<dbReference type="FunFam" id="1.20.1050.10:FF:000003">
    <property type="entry name" value="Glutathione S-transferase 2"/>
    <property type="match status" value="1"/>
</dbReference>
<comment type="catalytic activity">
    <reaction evidence="5">
        <text>RX + glutathione = an S-substituted glutathione + a halide anion + H(+)</text>
        <dbReference type="Rhea" id="RHEA:16437"/>
        <dbReference type="ChEBI" id="CHEBI:15378"/>
        <dbReference type="ChEBI" id="CHEBI:16042"/>
        <dbReference type="ChEBI" id="CHEBI:17792"/>
        <dbReference type="ChEBI" id="CHEBI:57925"/>
        <dbReference type="ChEBI" id="CHEBI:90779"/>
        <dbReference type="EC" id="2.5.1.18"/>
    </reaction>
</comment>
<evidence type="ECO:0000256" key="3">
    <source>
        <dbReference type="ARBA" id="ARBA00012452"/>
    </source>
</evidence>
<accession>A0AAE1PB76</accession>
<evidence type="ECO:0000313" key="8">
    <source>
        <dbReference type="EMBL" id="KAK4304181.1"/>
    </source>
</evidence>
<keyword evidence="4" id="KW-0808">Transferase</keyword>
<name>A0AAE1PB76_9EUCA</name>
<dbReference type="Pfam" id="PF02798">
    <property type="entry name" value="GST_N"/>
    <property type="match status" value="1"/>
</dbReference>
<dbReference type="PRINTS" id="PR01267">
    <property type="entry name" value="GSTRNSFRASEM"/>
</dbReference>
<proteinExistence type="inferred from homology"/>
<dbReference type="PANTHER" id="PTHR11571:SF222">
    <property type="entry name" value="GLUTATHIONE TRANSFERASE"/>
    <property type="match status" value="1"/>
</dbReference>
<dbReference type="Gene3D" id="1.20.1050.10">
    <property type="match status" value="1"/>
</dbReference>
<evidence type="ECO:0000313" key="9">
    <source>
        <dbReference type="Proteomes" id="UP001292094"/>
    </source>
</evidence>
<evidence type="ECO:0000259" key="6">
    <source>
        <dbReference type="PROSITE" id="PS50404"/>
    </source>
</evidence>
<dbReference type="InterPro" id="IPR003081">
    <property type="entry name" value="GST_mu"/>
</dbReference>
<dbReference type="EC" id="2.5.1.18" evidence="3"/>
<dbReference type="Proteomes" id="UP001292094">
    <property type="component" value="Unassembled WGS sequence"/>
</dbReference>
<dbReference type="PROSITE" id="PS50405">
    <property type="entry name" value="GST_CTER"/>
    <property type="match status" value="1"/>
</dbReference>
<evidence type="ECO:0000256" key="4">
    <source>
        <dbReference type="ARBA" id="ARBA00022679"/>
    </source>
</evidence>
<dbReference type="SFLD" id="SFLDS00019">
    <property type="entry name" value="Glutathione_Transferase_(cytos"/>
    <property type="match status" value="1"/>
</dbReference>
<feature type="domain" description="GST C-terminal" evidence="7">
    <location>
        <begin position="139"/>
        <end position="254"/>
    </location>
</feature>
<evidence type="ECO:0000256" key="1">
    <source>
        <dbReference type="ARBA" id="ARBA00003701"/>
    </source>
</evidence>
<dbReference type="InterPro" id="IPR050213">
    <property type="entry name" value="GST_superfamily"/>
</dbReference>
<dbReference type="SUPFAM" id="SSF47616">
    <property type="entry name" value="GST C-terminal domain-like"/>
    <property type="match status" value="1"/>
</dbReference>
<dbReference type="GO" id="GO:0006749">
    <property type="term" value="P:glutathione metabolic process"/>
    <property type="evidence" value="ECO:0007669"/>
    <property type="project" value="TreeGrafter"/>
</dbReference>
<dbReference type="PANTHER" id="PTHR11571">
    <property type="entry name" value="GLUTATHIONE S-TRANSFERASE"/>
    <property type="match status" value="1"/>
</dbReference>
<comment type="function">
    <text evidence="1">Conjugation of reduced glutathione to a wide number of exogenous and endogenous hydrophobic electrophiles.</text>
</comment>
<dbReference type="Gene3D" id="3.40.30.10">
    <property type="entry name" value="Glutaredoxin"/>
    <property type="match status" value="1"/>
</dbReference>
<dbReference type="InterPro" id="IPR010987">
    <property type="entry name" value="Glutathione-S-Trfase_C-like"/>
</dbReference>